<evidence type="ECO:0008006" key="4">
    <source>
        <dbReference type="Google" id="ProtNLM"/>
    </source>
</evidence>
<dbReference type="PROSITE" id="PS51257">
    <property type="entry name" value="PROKAR_LIPOPROTEIN"/>
    <property type="match status" value="1"/>
</dbReference>
<evidence type="ECO:0000313" key="3">
    <source>
        <dbReference type="Proteomes" id="UP000825179"/>
    </source>
</evidence>
<name>A0A8X8IBE0_CALTT</name>
<dbReference type="KEGG" id="cthu:HUR95_03900"/>
<reference evidence="2 3" key="1">
    <citation type="journal article" date="2020" name="Extremophiles">
        <title>Genomic analysis of Caldalkalibacillus thermarum TA2.A1 reveals aerobic alkaliphilic metabolism and evolutionary hallmarks linking alkaliphilic bacteria and plant life.</title>
        <authorList>
            <person name="de Jong S.I."/>
            <person name="van den Broek M.A."/>
            <person name="Merkel A.Y."/>
            <person name="de la Torre Cortes P."/>
            <person name="Kalamorz F."/>
            <person name="Cook G.M."/>
            <person name="van Loosdrecht M.C.M."/>
            <person name="McMillan D.G.G."/>
        </authorList>
    </citation>
    <scope>NUCLEOTIDE SEQUENCE [LARGE SCALE GENOMIC DNA]</scope>
    <source>
        <strain evidence="2 3">TA2.A1</strain>
    </source>
</reference>
<evidence type="ECO:0000313" key="2">
    <source>
        <dbReference type="EMBL" id="QZT34529.1"/>
    </source>
</evidence>
<feature type="chain" id="PRO_5036452121" description="DUF4349 domain-containing protein" evidence="1">
    <location>
        <begin position="26"/>
        <end position="125"/>
    </location>
</feature>
<evidence type="ECO:0000256" key="1">
    <source>
        <dbReference type="SAM" id="SignalP"/>
    </source>
</evidence>
<dbReference type="RefSeq" id="WP_222822957.1">
    <property type="nucleotide sequence ID" value="NZ_CP082237.1"/>
</dbReference>
<protein>
    <recommendedName>
        <fullName evidence="4">DUF4349 domain-containing protein</fullName>
    </recommendedName>
</protein>
<proteinExistence type="predicted"/>
<dbReference type="EMBL" id="CP082237">
    <property type="protein sequence ID" value="QZT34529.1"/>
    <property type="molecule type" value="Genomic_DNA"/>
</dbReference>
<dbReference type="AlphaFoldDB" id="A0A8X8IBE0"/>
<dbReference type="Proteomes" id="UP000825179">
    <property type="component" value="Chromosome"/>
</dbReference>
<organism evidence="2 3">
    <name type="scientific">Caldalkalibacillus thermarum (strain TA2.A1)</name>
    <dbReference type="NCBI Taxonomy" id="986075"/>
    <lineage>
        <taxon>Bacteria</taxon>
        <taxon>Bacillati</taxon>
        <taxon>Bacillota</taxon>
        <taxon>Bacilli</taxon>
        <taxon>Bacillales</taxon>
        <taxon>Bacillaceae</taxon>
        <taxon>Caldalkalibacillus</taxon>
    </lineage>
</organism>
<keyword evidence="3" id="KW-1185">Reference proteome</keyword>
<keyword evidence="1" id="KW-0732">Signal</keyword>
<feature type="signal peptide" evidence="1">
    <location>
        <begin position="1"/>
        <end position="25"/>
    </location>
</feature>
<sequence>MAKVKVCCLGVWMLAALLIISGCSAVTDDLAQESRDMAVIEYEGTDELTEQAFAGQEAAVEREKMAVEADKIAEDKADGAGGDSERKIIREQYLQLDVQDLSQTLKQIERLVNRVPGAYIETIEQ</sequence>
<gene>
    <name evidence="2" type="ORF">HUR95_03900</name>
</gene>
<accession>A0A8X8IBE0</accession>